<sequence length="626" mass="72252">MASKPGILTDWPWTPLGNLKYIVLAPWVIRHTYSFIFKDGEKEKDLSSFLIFPFMLSRMVHNQIWISLSRYRTAKGSNRIVDKAIEFDQVDRERNWDDQIIFNGILFYVFSQMLPGGTHLPIWRADGVILTMLLHAGPVEFLYYWLHRALHHHYLYSRYHSHHHSSIVTEPITSVVHPFAEHIAYFALFAIPLVTTLLTGMGSIVSFLGYITYIDLMNNVGHCNFEFIPNWIFSIFPPLKYFMYTPSFHSLHHTQFRTNYSLFMPIYDFIYGTVDKTSDALYETSLKRQEEFPDVVHLTHLTTPESIYHMRLGFASLASKPHSSSNWYMCLLWPVTLWSMMITWIYGRTFVVERNRLDKLKLQTWAIPKYNIQYCLQWQNESINSFIEEAILQAEEKGAKVISLGLLNQGEELNKHGGLFVHRHPQLKIKVVDGSSLAVAVLLNTIPKGTTQVVVGGNLSKVAYAVAFALCERGIQIVPLREDEHEKLKKSFGDKSETNLVLSRSYSPKTWLIGDGLTEEEQYKAKKGTVFIPFSQFPPKKVRKDCSYHLTPAMATPAALENVDSCENWLPRRVMSAWRIGGIVHGMEGWEGHECCYTMSNIHKVWEATLRHGFQPLIIPSTRSEY</sequence>
<evidence type="ECO:0000313" key="2">
    <source>
        <dbReference type="Proteomes" id="UP001164539"/>
    </source>
</evidence>
<dbReference type="EMBL" id="CM051394">
    <property type="protein sequence ID" value="KAJ4727338.1"/>
    <property type="molecule type" value="Genomic_DNA"/>
</dbReference>
<keyword evidence="2" id="KW-1185">Reference proteome</keyword>
<dbReference type="Proteomes" id="UP001164539">
    <property type="component" value="Chromosome 1"/>
</dbReference>
<organism evidence="1 2">
    <name type="scientific">Melia azedarach</name>
    <name type="common">Chinaberry tree</name>
    <dbReference type="NCBI Taxonomy" id="155640"/>
    <lineage>
        <taxon>Eukaryota</taxon>
        <taxon>Viridiplantae</taxon>
        <taxon>Streptophyta</taxon>
        <taxon>Embryophyta</taxon>
        <taxon>Tracheophyta</taxon>
        <taxon>Spermatophyta</taxon>
        <taxon>Magnoliopsida</taxon>
        <taxon>eudicotyledons</taxon>
        <taxon>Gunneridae</taxon>
        <taxon>Pentapetalae</taxon>
        <taxon>rosids</taxon>
        <taxon>malvids</taxon>
        <taxon>Sapindales</taxon>
        <taxon>Meliaceae</taxon>
        <taxon>Melia</taxon>
    </lineage>
</organism>
<accession>A0ACC1YUY9</accession>
<reference evidence="1 2" key="1">
    <citation type="journal article" date="2023" name="Science">
        <title>Complex scaffold remodeling in plant triterpene biosynthesis.</title>
        <authorList>
            <person name="De La Pena R."/>
            <person name="Hodgson H."/>
            <person name="Liu J.C."/>
            <person name="Stephenson M.J."/>
            <person name="Martin A.C."/>
            <person name="Owen C."/>
            <person name="Harkess A."/>
            <person name="Leebens-Mack J."/>
            <person name="Jimenez L.E."/>
            <person name="Osbourn A."/>
            <person name="Sattely E.S."/>
        </authorList>
    </citation>
    <scope>NUCLEOTIDE SEQUENCE [LARGE SCALE GENOMIC DNA]</scope>
    <source>
        <strain evidence="2">cv. JPN11</strain>
        <tissue evidence="1">Leaf</tissue>
    </source>
</reference>
<comment type="caution">
    <text evidence="1">The sequence shown here is derived from an EMBL/GenBank/DDBJ whole genome shotgun (WGS) entry which is preliminary data.</text>
</comment>
<gene>
    <name evidence="1" type="ORF">OWV82_000449</name>
</gene>
<protein>
    <submittedName>
        <fullName evidence="1">Protein ECERIFERUM 1-like</fullName>
    </submittedName>
</protein>
<name>A0ACC1YUY9_MELAZ</name>
<evidence type="ECO:0000313" key="1">
    <source>
        <dbReference type="EMBL" id="KAJ4727338.1"/>
    </source>
</evidence>
<proteinExistence type="predicted"/>